<dbReference type="InterPro" id="IPR054600">
    <property type="entry name" value="TFA2_E-tether"/>
</dbReference>
<comment type="function">
    <text evidence="6">Recruits TFIIH to the initiation complex and stimulates the RNA polymerase II C-terminal domain kinase and DNA-dependent ATPase activities of TFIIH. Both TFIIH and TFIIE are required for promoter clearance by RNA polymerase.</text>
</comment>
<dbReference type="PANTHER" id="PTHR12716">
    <property type="entry name" value="TRANSCRIPTION INITIATION FACTOR IIE, BETA SUBUNIT"/>
    <property type="match status" value="1"/>
</dbReference>
<evidence type="ECO:0000259" key="9">
    <source>
        <dbReference type="PROSITE" id="PS51351"/>
    </source>
</evidence>
<comment type="caution">
    <text evidence="10">The sequence shown here is derived from an EMBL/GenBank/DDBJ whole genome shotgun (WGS) entry which is preliminary data.</text>
</comment>
<keyword evidence="2" id="KW-0805">Transcription regulation</keyword>
<organism evidence="10 11">
    <name type="scientific">Linnemannia gamsii</name>
    <dbReference type="NCBI Taxonomy" id="64522"/>
    <lineage>
        <taxon>Eukaryota</taxon>
        <taxon>Fungi</taxon>
        <taxon>Fungi incertae sedis</taxon>
        <taxon>Mucoromycota</taxon>
        <taxon>Mortierellomycotina</taxon>
        <taxon>Mortierellomycetes</taxon>
        <taxon>Mortierellales</taxon>
        <taxon>Mortierellaceae</taxon>
        <taxon>Linnemannia</taxon>
    </lineage>
</organism>
<dbReference type="Pfam" id="PF25762">
    <property type="entry name" value="HAUS1"/>
    <property type="match status" value="1"/>
</dbReference>
<dbReference type="GO" id="GO:0005673">
    <property type="term" value="C:transcription factor TFIIE complex"/>
    <property type="evidence" value="ECO:0007669"/>
    <property type="project" value="InterPro"/>
</dbReference>
<reference evidence="10" key="1">
    <citation type="journal article" date="2020" name="Fungal Divers.">
        <title>Resolving the Mortierellaceae phylogeny through synthesis of multi-gene phylogenetics and phylogenomics.</title>
        <authorList>
            <person name="Vandepol N."/>
            <person name="Liber J."/>
            <person name="Desiro A."/>
            <person name="Na H."/>
            <person name="Kennedy M."/>
            <person name="Barry K."/>
            <person name="Grigoriev I.V."/>
            <person name="Miller A.N."/>
            <person name="O'Donnell K."/>
            <person name="Stajich J.E."/>
            <person name="Bonito G."/>
        </authorList>
    </citation>
    <scope>NUCLEOTIDE SEQUENCE</scope>
    <source>
        <strain evidence="10">NVP60</strain>
    </source>
</reference>
<evidence type="ECO:0000256" key="6">
    <source>
        <dbReference type="ARBA" id="ARBA00025581"/>
    </source>
</evidence>
<feature type="region of interest" description="Disordered" evidence="8">
    <location>
        <begin position="36"/>
        <end position="70"/>
    </location>
</feature>
<feature type="coiled-coil region" evidence="7">
    <location>
        <begin position="416"/>
        <end position="548"/>
    </location>
</feature>
<protein>
    <recommendedName>
        <fullName evidence="9">TFIIE beta domain-containing protein</fullName>
    </recommendedName>
</protein>
<dbReference type="PROSITE" id="PS51351">
    <property type="entry name" value="TFIIE_BETA_C"/>
    <property type="match status" value="1"/>
</dbReference>
<dbReference type="AlphaFoldDB" id="A0A9P6R487"/>
<dbReference type="GO" id="GO:0001097">
    <property type="term" value="F:TFIIH-class transcription factor complex binding"/>
    <property type="evidence" value="ECO:0007669"/>
    <property type="project" value="TreeGrafter"/>
</dbReference>
<evidence type="ECO:0000256" key="7">
    <source>
        <dbReference type="SAM" id="Coils"/>
    </source>
</evidence>
<dbReference type="Pfam" id="PF02186">
    <property type="entry name" value="TFIIE_beta"/>
    <property type="match status" value="1"/>
</dbReference>
<evidence type="ECO:0000256" key="2">
    <source>
        <dbReference type="ARBA" id="ARBA00023015"/>
    </source>
</evidence>
<accession>A0A9P6R487</accession>
<name>A0A9P6R487_9FUNG</name>
<evidence type="ECO:0000256" key="3">
    <source>
        <dbReference type="ARBA" id="ARBA00023125"/>
    </source>
</evidence>
<dbReference type="GO" id="GO:0003677">
    <property type="term" value="F:DNA binding"/>
    <property type="evidence" value="ECO:0007669"/>
    <property type="project" value="UniProtKB-KW"/>
</dbReference>
<dbReference type="Pfam" id="PF18121">
    <property type="entry name" value="TFA2_Winged_2"/>
    <property type="match status" value="1"/>
</dbReference>
<proteinExistence type="predicted"/>
<evidence type="ECO:0000256" key="8">
    <source>
        <dbReference type="SAM" id="MobiDB-lite"/>
    </source>
</evidence>
<comment type="subcellular location">
    <subcellularLocation>
        <location evidence="1">Nucleus</location>
    </subcellularLocation>
</comment>
<gene>
    <name evidence="10" type="ORF">BGZ97_012900</name>
</gene>
<dbReference type="InterPro" id="IPR016656">
    <property type="entry name" value="TFIIE-bsu"/>
</dbReference>
<keyword evidence="5" id="KW-0539">Nucleus</keyword>
<dbReference type="PANTHER" id="PTHR12716:SF8">
    <property type="entry name" value="TRANSCRIPTION INITIATION FACTOR IIE SUBUNIT BETA"/>
    <property type="match status" value="1"/>
</dbReference>
<feature type="compositionally biased region" description="Polar residues" evidence="8">
    <location>
        <begin position="39"/>
        <end position="55"/>
    </location>
</feature>
<dbReference type="InterPro" id="IPR003166">
    <property type="entry name" value="TFIIE_bsu_DNA-bd"/>
</dbReference>
<feature type="domain" description="TFIIE beta" evidence="9">
    <location>
        <begin position="64"/>
        <end position="141"/>
    </location>
</feature>
<evidence type="ECO:0000313" key="11">
    <source>
        <dbReference type="Proteomes" id="UP000823405"/>
    </source>
</evidence>
<evidence type="ECO:0000256" key="5">
    <source>
        <dbReference type="ARBA" id="ARBA00023242"/>
    </source>
</evidence>
<keyword evidence="7" id="KW-0175">Coiled coil</keyword>
<evidence type="ECO:0000256" key="1">
    <source>
        <dbReference type="ARBA" id="ARBA00004123"/>
    </source>
</evidence>
<dbReference type="Pfam" id="PF22254">
    <property type="entry name" value="TFA2_E-tether"/>
    <property type="match status" value="1"/>
</dbReference>
<dbReference type="InterPro" id="IPR040501">
    <property type="entry name" value="TFA2_Winged_2"/>
</dbReference>
<evidence type="ECO:0000313" key="10">
    <source>
        <dbReference type="EMBL" id="KAG0309995.1"/>
    </source>
</evidence>
<dbReference type="InterPro" id="IPR026243">
    <property type="entry name" value="HAUS1"/>
</dbReference>
<dbReference type="OrthoDB" id="3907302at2759"/>
<dbReference type="Proteomes" id="UP000823405">
    <property type="component" value="Unassembled WGS sequence"/>
</dbReference>
<dbReference type="EMBL" id="JAAAIN010000900">
    <property type="protein sequence ID" value="KAG0309995.1"/>
    <property type="molecule type" value="Genomic_DNA"/>
</dbReference>
<keyword evidence="11" id="KW-1185">Reference proteome</keyword>
<evidence type="ECO:0000256" key="4">
    <source>
        <dbReference type="ARBA" id="ARBA00023163"/>
    </source>
</evidence>
<keyword evidence="3" id="KW-0238">DNA-binding</keyword>
<sequence length="553" mass="63775">MSHFKNATSEFKKRLADQPLIKRAVVTPLASQDDGPLYTGSNANPNNNGLQVFSSSKKKKTEVYSQPQDTGAGKHINSLLLNAINFLKTVDDPQTVEDLRRKGGVDLDAKPELYNLLKMNDKVAYDTRDHTFAYKPTYHIKNKEDLLALLEKRKNEGGMDYKELKDSYSKLLEAVNELASEGRILVVKNKDGAPRVLFWNDQRYNTAMDQEFREIWHRLRIPDEIDLPKELEKAGLTHMQVFDKKGPGDIPKRKPVRRNRKMKITNTHMKGLDLTKDFVIQKWLQSKYRTDEIPVFERTEETYKALLELMQLNEAQDTQARQSLQSLRQLSNSYRSEDTKLKETLQILNIEKHHLPQETQYALSQLSGLAMVLGVTDTQLSTLHQGLAQSHIETTHWQTLQHPDHFSLLESLDRYLIAASQDLAQLRELKRQLEEHRSTVGDIEFRTRRRSAELTRIKTKEDKNQLQELYQSQQRNGLDVEAQGLTVAQLDQQEQEVAELVRQVDVQTKSLTSYQAIPPDFTLARLKVKEATMRLDELTAEHEALIRELADDL</sequence>
<dbReference type="GO" id="GO:0006367">
    <property type="term" value="P:transcription initiation at RNA polymerase II promoter"/>
    <property type="evidence" value="ECO:0007669"/>
    <property type="project" value="InterPro"/>
</dbReference>
<keyword evidence="4" id="KW-0804">Transcription</keyword>